<reference evidence="1 2" key="1">
    <citation type="journal article" date="2016" name="Nat. Commun.">
        <title>Ectomycorrhizal ecology is imprinted in the genome of the dominant symbiotic fungus Cenococcum geophilum.</title>
        <authorList>
            <consortium name="DOE Joint Genome Institute"/>
            <person name="Peter M."/>
            <person name="Kohler A."/>
            <person name="Ohm R.A."/>
            <person name="Kuo A."/>
            <person name="Krutzmann J."/>
            <person name="Morin E."/>
            <person name="Arend M."/>
            <person name="Barry K.W."/>
            <person name="Binder M."/>
            <person name="Choi C."/>
            <person name="Clum A."/>
            <person name="Copeland A."/>
            <person name="Grisel N."/>
            <person name="Haridas S."/>
            <person name="Kipfer T."/>
            <person name="LaButti K."/>
            <person name="Lindquist E."/>
            <person name="Lipzen A."/>
            <person name="Maire R."/>
            <person name="Meier B."/>
            <person name="Mihaltcheva S."/>
            <person name="Molinier V."/>
            <person name="Murat C."/>
            <person name="Poggeler S."/>
            <person name="Quandt C.A."/>
            <person name="Sperisen C."/>
            <person name="Tritt A."/>
            <person name="Tisserant E."/>
            <person name="Crous P.W."/>
            <person name="Henrissat B."/>
            <person name="Nehls U."/>
            <person name="Egli S."/>
            <person name="Spatafora J.W."/>
            <person name="Grigoriev I.V."/>
            <person name="Martin F.M."/>
        </authorList>
    </citation>
    <scope>NUCLEOTIDE SEQUENCE [LARGE SCALE GENOMIC DNA]</scope>
    <source>
        <strain evidence="1 2">CBS 207.34</strain>
    </source>
</reference>
<dbReference type="OrthoDB" id="2157530at2759"/>
<dbReference type="AlphaFoldDB" id="A0A8E2EP15"/>
<dbReference type="Pfam" id="PF26639">
    <property type="entry name" value="Het-6_barrel"/>
    <property type="match status" value="1"/>
</dbReference>
<gene>
    <name evidence="1" type="ORF">AOQ84DRAFT_369392</name>
</gene>
<evidence type="ECO:0000313" key="1">
    <source>
        <dbReference type="EMBL" id="OCL02266.1"/>
    </source>
</evidence>
<proteinExistence type="predicted"/>
<name>A0A8E2EP15_9PEZI</name>
<sequence>MCQSVKVLRNDPSYVESVIWRVPIVDMECAYSADRLITRRATGHFFQAYRSLLEHCGPFYNQPRESQDVAFDYMQAIEIDALTFITKEGYIGMASSQDTRPDDVVCILGASVPFILREGSEGGYNLICDAHVHGIMDGETMEKSPNIKEFDVI</sequence>
<protein>
    <submittedName>
        <fullName evidence="1">Uncharacterized protein</fullName>
    </submittedName>
</protein>
<dbReference type="EMBL" id="KV750979">
    <property type="protein sequence ID" value="OCL02266.1"/>
    <property type="molecule type" value="Genomic_DNA"/>
</dbReference>
<dbReference type="Proteomes" id="UP000250140">
    <property type="component" value="Unassembled WGS sequence"/>
</dbReference>
<evidence type="ECO:0000313" key="2">
    <source>
        <dbReference type="Proteomes" id="UP000250140"/>
    </source>
</evidence>
<keyword evidence="2" id="KW-1185">Reference proteome</keyword>
<organism evidence="1 2">
    <name type="scientific">Glonium stellatum</name>
    <dbReference type="NCBI Taxonomy" id="574774"/>
    <lineage>
        <taxon>Eukaryota</taxon>
        <taxon>Fungi</taxon>
        <taxon>Dikarya</taxon>
        <taxon>Ascomycota</taxon>
        <taxon>Pezizomycotina</taxon>
        <taxon>Dothideomycetes</taxon>
        <taxon>Pleosporomycetidae</taxon>
        <taxon>Gloniales</taxon>
        <taxon>Gloniaceae</taxon>
        <taxon>Glonium</taxon>
    </lineage>
</organism>
<accession>A0A8E2EP15</accession>